<keyword evidence="2" id="KW-0547">Nucleotide-binding</keyword>
<accession>A0AAE0EQR3</accession>
<protein>
    <recommendedName>
        <fullName evidence="7">Dynamin N-terminal domain-containing protein</fullName>
    </recommendedName>
</protein>
<dbReference type="Pfam" id="PF00350">
    <property type="entry name" value="Dynamin_N"/>
    <property type="match status" value="1"/>
</dbReference>
<comment type="subcellular location">
    <subcellularLocation>
        <location evidence="1">Membrane</location>
    </subcellularLocation>
</comment>
<proteinExistence type="predicted"/>
<keyword evidence="5" id="KW-0472">Membrane</keyword>
<dbReference type="AlphaFoldDB" id="A0AAE0EQR3"/>
<evidence type="ECO:0000256" key="4">
    <source>
        <dbReference type="ARBA" id="ARBA00023134"/>
    </source>
</evidence>
<organism evidence="8 9">
    <name type="scientific">Cymbomonas tetramitiformis</name>
    <dbReference type="NCBI Taxonomy" id="36881"/>
    <lineage>
        <taxon>Eukaryota</taxon>
        <taxon>Viridiplantae</taxon>
        <taxon>Chlorophyta</taxon>
        <taxon>Pyramimonadophyceae</taxon>
        <taxon>Pyramimonadales</taxon>
        <taxon>Pyramimonadaceae</taxon>
        <taxon>Cymbomonas</taxon>
    </lineage>
</organism>
<dbReference type="InterPro" id="IPR027417">
    <property type="entry name" value="P-loop_NTPase"/>
</dbReference>
<dbReference type="Proteomes" id="UP001190700">
    <property type="component" value="Unassembled WGS sequence"/>
</dbReference>
<evidence type="ECO:0000256" key="3">
    <source>
        <dbReference type="ARBA" id="ARBA00022801"/>
    </source>
</evidence>
<evidence type="ECO:0000313" key="8">
    <source>
        <dbReference type="EMBL" id="KAK3237428.1"/>
    </source>
</evidence>
<gene>
    <name evidence="8" type="ORF">CYMTET_52497</name>
</gene>
<dbReference type="PANTHER" id="PTHR10465:SF0">
    <property type="entry name" value="SARCALUMENIN"/>
    <property type="match status" value="1"/>
</dbReference>
<evidence type="ECO:0000256" key="2">
    <source>
        <dbReference type="ARBA" id="ARBA00022741"/>
    </source>
</evidence>
<dbReference type="PANTHER" id="PTHR10465">
    <property type="entry name" value="TRANSMEMBRANE GTPASE FZO1"/>
    <property type="match status" value="1"/>
</dbReference>
<keyword evidence="4" id="KW-0342">GTP-binding</keyword>
<comment type="caution">
    <text evidence="8">The sequence shown here is derived from an EMBL/GenBank/DDBJ whole genome shotgun (WGS) entry which is preliminary data.</text>
</comment>
<evidence type="ECO:0000256" key="1">
    <source>
        <dbReference type="ARBA" id="ARBA00004370"/>
    </source>
</evidence>
<evidence type="ECO:0000256" key="6">
    <source>
        <dbReference type="SAM" id="MobiDB-lite"/>
    </source>
</evidence>
<dbReference type="Gene3D" id="3.40.50.300">
    <property type="entry name" value="P-loop containing nucleotide triphosphate hydrolases"/>
    <property type="match status" value="1"/>
</dbReference>
<dbReference type="GO" id="GO:0003924">
    <property type="term" value="F:GTPase activity"/>
    <property type="evidence" value="ECO:0007669"/>
    <property type="project" value="InterPro"/>
</dbReference>
<evidence type="ECO:0000256" key="5">
    <source>
        <dbReference type="ARBA" id="ARBA00023136"/>
    </source>
</evidence>
<name>A0AAE0EQR3_9CHLO</name>
<dbReference type="GO" id="GO:0008053">
    <property type="term" value="P:mitochondrial fusion"/>
    <property type="evidence" value="ECO:0007669"/>
    <property type="project" value="TreeGrafter"/>
</dbReference>
<evidence type="ECO:0000313" key="9">
    <source>
        <dbReference type="Proteomes" id="UP001190700"/>
    </source>
</evidence>
<evidence type="ECO:0000259" key="7">
    <source>
        <dbReference type="Pfam" id="PF00350"/>
    </source>
</evidence>
<dbReference type="GO" id="GO:0051646">
    <property type="term" value="P:mitochondrion localization"/>
    <property type="evidence" value="ECO:0007669"/>
    <property type="project" value="TreeGrafter"/>
</dbReference>
<dbReference type="GO" id="GO:0005525">
    <property type="term" value="F:GTP binding"/>
    <property type="evidence" value="ECO:0007669"/>
    <property type="project" value="UniProtKB-KW"/>
</dbReference>
<dbReference type="EMBL" id="LGRX02034599">
    <property type="protein sequence ID" value="KAK3237428.1"/>
    <property type="molecule type" value="Genomic_DNA"/>
</dbReference>
<dbReference type="InterPro" id="IPR027094">
    <property type="entry name" value="Mitofusin_fam"/>
</dbReference>
<keyword evidence="9" id="KW-1185">Reference proteome</keyword>
<feature type="domain" description="Dynamin N-terminal" evidence="7">
    <location>
        <begin position="75"/>
        <end position="228"/>
    </location>
</feature>
<reference evidence="8 9" key="1">
    <citation type="journal article" date="2015" name="Genome Biol. Evol.">
        <title>Comparative Genomics of a Bacterivorous Green Alga Reveals Evolutionary Causalities and Consequences of Phago-Mixotrophic Mode of Nutrition.</title>
        <authorList>
            <person name="Burns J.A."/>
            <person name="Paasch A."/>
            <person name="Narechania A."/>
            <person name="Kim E."/>
        </authorList>
    </citation>
    <scope>NUCLEOTIDE SEQUENCE [LARGE SCALE GENOMIC DNA]</scope>
    <source>
        <strain evidence="8 9">PLY_AMNH</strain>
    </source>
</reference>
<keyword evidence="3" id="KW-0378">Hydrolase</keyword>
<sequence length="951" mass="104850">MDMASRPAKNYWEVRSLLEGVFADYALLLDGLSGTSCHANTIEPRFSIEGNLQNFAEAFRRIEDTYAPKAFSVAVLALAKSGKSTLINSLLGDDILPSSNVPETARICRVVHANAAKVSLQDDAYTLEGSQTVRDHLRSLNHQARENGAQRLTDGELVLRAPVRALASESAHNSTELHIFDTPGPNEAGQENLRYEVERLLEHAGAVLYLLDYTKLKTREEADMFDRLKGINPNLVRHFRQRLFFVVNKKDVMEQVDGMDEQQTKVYVSQLVTRQLQGDDHDFHLEPSRVLVLSARHALCARLVMSSATITPARLKSCARLAFGEVGSRHATPEMTQSAAEEMLQRSGIEQLEQTVLGFLYEHSGWLHLMASTDDMCHHLQQVHNVCGACHVALRKDATEVEREMDVLRARFATTMERFATVQGMADRLEHEVTLLVRQRILHLKKGLICQLNIVLDPSNPPTDGSSWKSGKNGCRSKEWMDIWKAASALFHTERQAAPRSALEADLRRLYTAVNHQINAEVREFWHEMEIATNERQRAFIQEINGALAELSAEVEATVEEQLGSVTLEPVRISLVPPTITEHHTHLTELLRPDRRGAGPATAATSSHPGEVAHGSSGREARAQCGSFQSVGRTAQGFCSRIIQHLSEAVYSDPVHIEASNVRRFFVELIEEMSAESCRGARGYIRKGLAGHVARGRELISTYCELYVSCKAAAVDVQQQGEQQRKQALEFLEQHMSTIGTMQDTLRRLQSEIVDHCTRGSAALAMNREVAEELPVDDHFTTDSDDDLVDVVELVDGLCFGGEPKTQQAFKGKSAMESGVTDGDGYVSEEFEDAAVAVLKLQETGGDYAGYNMPADDGHLNSANADDVEICGVLSGGAGNATNAVDANIGEHSRNCSSISTIENLCDTDSSAASLQSTYVDVSPHPGCWESDTENDSEQLKAYTFTVVEAA</sequence>
<feature type="region of interest" description="Disordered" evidence="6">
    <location>
        <begin position="593"/>
        <end position="619"/>
    </location>
</feature>
<dbReference type="InterPro" id="IPR045063">
    <property type="entry name" value="Dynamin_N"/>
</dbReference>
<dbReference type="GO" id="GO:0005741">
    <property type="term" value="C:mitochondrial outer membrane"/>
    <property type="evidence" value="ECO:0007669"/>
    <property type="project" value="TreeGrafter"/>
</dbReference>
<dbReference type="SUPFAM" id="SSF52540">
    <property type="entry name" value="P-loop containing nucleoside triphosphate hydrolases"/>
    <property type="match status" value="1"/>
</dbReference>